<evidence type="ECO:0000313" key="1">
    <source>
        <dbReference type="EMBL" id="KIK07087.1"/>
    </source>
</evidence>
<dbReference type="AlphaFoldDB" id="A0A0C9YA34"/>
<protein>
    <submittedName>
        <fullName evidence="1">Uncharacterized protein</fullName>
    </submittedName>
</protein>
<dbReference type="Proteomes" id="UP000054477">
    <property type="component" value="Unassembled WGS sequence"/>
</dbReference>
<accession>A0A0C9YA34</accession>
<dbReference type="EMBL" id="KN838549">
    <property type="protein sequence ID" value="KIK07087.1"/>
    <property type="molecule type" value="Genomic_DNA"/>
</dbReference>
<name>A0A0C9YA34_9AGAR</name>
<reference evidence="2" key="2">
    <citation type="submission" date="2015-01" db="EMBL/GenBank/DDBJ databases">
        <title>Evolutionary Origins and Diversification of the Mycorrhizal Mutualists.</title>
        <authorList>
            <consortium name="DOE Joint Genome Institute"/>
            <consortium name="Mycorrhizal Genomics Consortium"/>
            <person name="Kohler A."/>
            <person name="Kuo A."/>
            <person name="Nagy L.G."/>
            <person name="Floudas D."/>
            <person name="Copeland A."/>
            <person name="Barry K.W."/>
            <person name="Cichocki N."/>
            <person name="Veneault-Fourrey C."/>
            <person name="LaButti K."/>
            <person name="Lindquist E.A."/>
            <person name="Lipzen A."/>
            <person name="Lundell T."/>
            <person name="Morin E."/>
            <person name="Murat C."/>
            <person name="Riley R."/>
            <person name="Ohm R."/>
            <person name="Sun H."/>
            <person name="Tunlid A."/>
            <person name="Henrissat B."/>
            <person name="Grigoriev I.V."/>
            <person name="Hibbett D.S."/>
            <person name="Martin F."/>
        </authorList>
    </citation>
    <scope>NUCLEOTIDE SEQUENCE [LARGE SCALE GENOMIC DNA]</scope>
    <source>
        <strain evidence="2">LaAM-08-1</strain>
    </source>
</reference>
<gene>
    <name evidence="1" type="ORF">K443DRAFT_628487</name>
</gene>
<organism evidence="1 2">
    <name type="scientific">Laccaria amethystina LaAM-08-1</name>
    <dbReference type="NCBI Taxonomy" id="1095629"/>
    <lineage>
        <taxon>Eukaryota</taxon>
        <taxon>Fungi</taxon>
        <taxon>Dikarya</taxon>
        <taxon>Basidiomycota</taxon>
        <taxon>Agaricomycotina</taxon>
        <taxon>Agaricomycetes</taxon>
        <taxon>Agaricomycetidae</taxon>
        <taxon>Agaricales</taxon>
        <taxon>Agaricineae</taxon>
        <taxon>Hydnangiaceae</taxon>
        <taxon>Laccaria</taxon>
    </lineage>
</organism>
<dbReference type="HOGENOM" id="CLU_2133888_0_0_1"/>
<keyword evidence="2" id="KW-1185">Reference proteome</keyword>
<sequence length="113" mass="13397">MQSYLFQRNYRPEDGEMIFLRWMILLIPRSDDSEIDFERTSTPPRQLERGRDVIPLVCENKRCWRWIIDDEQSITADLGASKTTKANSWRGVQIESVFVKLAFEIALRDRLAF</sequence>
<reference evidence="1 2" key="1">
    <citation type="submission" date="2014-04" db="EMBL/GenBank/DDBJ databases">
        <authorList>
            <consortium name="DOE Joint Genome Institute"/>
            <person name="Kuo A."/>
            <person name="Kohler A."/>
            <person name="Nagy L.G."/>
            <person name="Floudas D."/>
            <person name="Copeland A."/>
            <person name="Barry K.W."/>
            <person name="Cichocki N."/>
            <person name="Veneault-Fourrey C."/>
            <person name="LaButti K."/>
            <person name="Lindquist E.A."/>
            <person name="Lipzen A."/>
            <person name="Lundell T."/>
            <person name="Morin E."/>
            <person name="Murat C."/>
            <person name="Sun H."/>
            <person name="Tunlid A."/>
            <person name="Henrissat B."/>
            <person name="Grigoriev I.V."/>
            <person name="Hibbett D.S."/>
            <person name="Martin F."/>
            <person name="Nordberg H.P."/>
            <person name="Cantor M.N."/>
            <person name="Hua S.X."/>
        </authorList>
    </citation>
    <scope>NUCLEOTIDE SEQUENCE [LARGE SCALE GENOMIC DNA]</scope>
    <source>
        <strain evidence="1 2">LaAM-08-1</strain>
    </source>
</reference>
<proteinExistence type="predicted"/>
<evidence type="ECO:0000313" key="2">
    <source>
        <dbReference type="Proteomes" id="UP000054477"/>
    </source>
</evidence>